<reference evidence="1 2" key="1">
    <citation type="journal article" date="2015" name="BMC Genomics">
        <title>Comparative genomics and metabolic profiling of the genus Lysobacter.</title>
        <authorList>
            <person name="de Bruijn I."/>
            <person name="Cheng X."/>
            <person name="de Jager V."/>
            <person name="Exposito R.G."/>
            <person name="Watrous J."/>
            <person name="Patel N."/>
            <person name="Postma J."/>
            <person name="Dorrestein P.C."/>
            <person name="Kobayashi D."/>
            <person name="Raaijmakers J.M."/>
        </authorList>
    </citation>
    <scope>NUCLEOTIDE SEQUENCE [LARGE SCALE GENOMIC DNA]</scope>
    <source>
        <strain evidence="1 2">76</strain>
    </source>
</reference>
<name>A0A0S2FCM1_LYSAN</name>
<protein>
    <submittedName>
        <fullName evidence="1">Uncharacterized protein</fullName>
    </submittedName>
</protein>
<gene>
    <name evidence="1" type="ORF">LA76x_3161</name>
</gene>
<sequence>MTGNIRSKADLTEVRIEALTGLRLHRLDSRNAAYAKGTTSEGWRFAIGIERFAVDDARLEISTLPKKQGDGSGPLTCTLPFDKFRNKLDAADFRSDSSTGLHGKAPNWRFSKNGQVVHIDLYATKPLDRGGIECIEHISVVID</sequence>
<dbReference type="Proteomes" id="UP000060787">
    <property type="component" value="Chromosome"/>
</dbReference>
<dbReference type="AlphaFoldDB" id="A0A0S2FCM1"/>
<dbReference type="PATRIC" id="fig|84531.8.peg.3171"/>
<organism evidence="1 2">
    <name type="scientific">Lysobacter antibioticus</name>
    <dbReference type="NCBI Taxonomy" id="84531"/>
    <lineage>
        <taxon>Bacteria</taxon>
        <taxon>Pseudomonadati</taxon>
        <taxon>Pseudomonadota</taxon>
        <taxon>Gammaproteobacteria</taxon>
        <taxon>Lysobacterales</taxon>
        <taxon>Lysobacteraceae</taxon>
        <taxon>Lysobacter</taxon>
    </lineage>
</organism>
<keyword evidence="2" id="KW-1185">Reference proteome</keyword>
<dbReference type="EMBL" id="CP011129">
    <property type="protein sequence ID" value="ALN81289.1"/>
    <property type="molecule type" value="Genomic_DNA"/>
</dbReference>
<evidence type="ECO:0000313" key="1">
    <source>
        <dbReference type="EMBL" id="ALN81289.1"/>
    </source>
</evidence>
<accession>A0A0S2FCM1</accession>
<dbReference type="KEGG" id="lab:LA76x_3161"/>
<proteinExistence type="predicted"/>
<evidence type="ECO:0000313" key="2">
    <source>
        <dbReference type="Proteomes" id="UP000060787"/>
    </source>
</evidence>